<dbReference type="EMBL" id="CP006261">
    <property type="protein sequence ID" value="AGS73940.1"/>
    <property type="molecule type" value="Genomic_DNA"/>
</dbReference>
<geneLocation type="plasmid" evidence="2 3">
    <name>pSCO2</name>
</geneLocation>
<organism evidence="2 3">
    <name type="scientific">Streptomyces collinus (strain DSM 40733 / Tue 365)</name>
    <dbReference type="NCBI Taxonomy" id="1214242"/>
    <lineage>
        <taxon>Bacteria</taxon>
        <taxon>Bacillati</taxon>
        <taxon>Actinomycetota</taxon>
        <taxon>Actinomycetes</taxon>
        <taxon>Kitasatosporales</taxon>
        <taxon>Streptomycetaceae</taxon>
        <taxon>Streptomyces</taxon>
    </lineage>
</organism>
<dbReference type="PATRIC" id="fig|1214242.5.peg.7320"/>
<dbReference type="Proteomes" id="UP000015423">
    <property type="component" value="Plasmid pSCO2"/>
</dbReference>
<proteinExistence type="predicted"/>
<gene>
    <name evidence="2" type="ORF">B446_35908</name>
</gene>
<feature type="region of interest" description="Disordered" evidence="1">
    <location>
        <begin position="11"/>
        <end position="52"/>
    </location>
</feature>
<dbReference type="AlphaFoldDB" id="S5W1I6"/>
<evidence type="ECO:0000256" key="1">
    <source>
        <dbReference type="SAM" id="MobiDB-lite"/>
    </source>
</evidence>
<dbReference type="KEGG" id="sci:B446_35908"/>
<sequence length="92" mass="9430">MCIGCGGKCKGGTRAQDGPRFTRPPGGPDLRVVGTSNGPTEAPTVPDSVVRRTPGGLLTYEDLYTGLGPDNKPALLIAPGTFGTYAQRAGRA</sequence>
<evidence type="ECO:0000313" key="3">
    <source>
        <dbReference type="Proteomes" id="UP000015423"/>
    </source>
</evidence>
<keyword evidence="2" id="KW-0614">Plasmid</keyword>
<evidence type="ECO:0000313" key="2">
    <source>
        <dbReference type="EMBL" id="AGS73940.1"/>
    </source>
</evidence>
<dbReference type="HOGENOM" id="CLU_2411817_0_0_11"/>
<protein>
    <submittedName>
        <fullName evidence="2">Uncharacterized protein</fullName>
    </submittedName>
</protein>
<accession>S5W1I6</accession>
<dbReference type="RefSeq" id="WP_020943841.1">
    <property type="nucleotide sequence ID" value="NC_021986.1"/>
</dbReference>
<keyword evidence="3" id="KW-1185">Reference proteome</keyword>
<name>S5W1I6_STRC3</name>
<reference evidence="2 3" key="1">
    <citation type="submission" date="2012-10" db="EMBL/GenBank/DDBJ databases">
        <title>The complete genome sequence of Streptomyces collinus Tu 365.</title>
        <authorList>
            <person name="Ruckert C."/>
            <person name="Szczepanowski R."/>
            <person name="Goesmann A."/>
            <person name="Pross E.K."/>
            <person name="Musiol E.M."/>
            <person name="Blin K."/>
            <person name="Wohlleben W."/>
            <person name="Puhler A."/>
            <person name="Weber T."/>
            <person name="Kalinowski J."/>
        </authorList>
    </citation>
    <scope>NUCLEOTIDE SEQUENCE [LARGE SCALE GENOMIC DNA]</scope>
    <source>
        <strain evidence="3">DSM 40733 / Tue 365</strain>
        <plasmid evidence="2 3">pSCO2</plasmid>
    </source>
</reference>